<dbReference type="Proteomes" id="UP000308600">
    <property type="component" value="Unassembled WGS sequence"/>
</dbReference>
<name>A0ACD3A607_9AGAR</name>
<keyword evidence="2" id="KW-1185">Reference proteome</keyword>
<feature type="non-terminal residue" evidence="1">
    <location>
        <position position="334"/>
    </location>
</feature>
<sequence>MDIDFKQRVKVVREAFNEADLSLSEFVFHILQSTTAVNHHLRQDLLDNAAGFCQSFYSQREEEIFPWAFSLVEGKLAREVVQLTERRHGLQFGASSATADFMEGPAFMDALAEKMQRVTPLLCQLVGKLLDANPSRRRVQPEAEGEIVTESGAVDTRGDGPMEIGGDEMSAGVTVISTKSQRDAEKRHAALCKIKTVSCISIMLQSSNERCNYLQSVMGIFFHSTNVPEKAIEAVAHAGLSISPSSINSAVRSLSKDAERRVRDLGQTRLTSHAYDNFDSFFNVAETTNSRSTQLVSATSATSIPLFGVKDPAVLQCSAELWSKDPRNPLATAP</sequence>
<organism evidence="1 2">
    <name type="scientific">Pluteus cervinus</name>
    <dbReference type="NCBI Taxonomy" id="181527"/>
    <lineage>
        <taxon>Eukaryota</taxon>
        <taxon>Fungi</taxon>
        <taxon>Dikarya</taxon>
        <taxon>Basidiomycota</taxon>
        <taxon>Agaricomycotina</taxon>
        <taxon>Agaricomycetes</taxon>
        <taxon>Agaricomycetidae</taxon>
        <taxon>Agaricales</taxon>
        <taxon>Pluteineae</taxon>
        <taxon>Pluteaceae</taxon>
        <taxon>Pluteus</taxon>
    </lineage>
</organism>
<dbReference type="EMBL" id="ML208802">
    <property type="protein sequence ID" value="TFK60262.1"/>
    <property type="molecule type" value="Genomic_DNA"/>
</dbReference>
<gene>
    <name evidence="1" type="ORF">BDN72DRAFT_940552</name>
</gene>
<evidence type="ECO:0000313" key="2">
    <source>
        <dbReference type="Proteomes" id="UP000308600"/>
    </source>
</evidence>
<protein>
    <submittedName>
        <fullName evidence="1">Uncharacterized protein</fullName>
    </submittedName>
</protein>
<proteinExistence type="predicted"/>
<evidence type="ECO:0000313" key="1">
    <source>
        <dbReference type="EMBL" id="TFK60262.1"/>
    </source>
</evidence>
<reference evidence="1 2" key="1">
    <citation type="journal article" date="2019" name="Nat. Ecol. Evol.">
        <title>Megaphylogeny resolves global patterns of mushroom evolution.</title>
        <authorList>
            <person name="Varga T."/>
            <person name="Krizsan K."/>
            <person name="Foldi C."/>
            <person name="Dima B."/>
            <person name="Sanchez-Garcia M."/>
            <person name="Sanchez-Ramirez S."/>
            <person name="Szollosi G.J."/>
            <person name="Szarkandi J.G."/>
            <person name="Papp V."/>
            <person name="Albert L."/>
            <person name="Andreopoulos W."/>
            <person name="Angelini C."/>
            <person name="Antonin V."/>
            <person name="Barry K.W."/>
            <person name="Bougher N.L."/>
            <person name="Buchanan P."/>
            <person name="Buyck B."/>
            <person name="Bense V."/>
            <person name="Catcheside P."/>
            <person name="Chovatia M."/>
            <person name="Cooper J."/>
            <person name="Damon W."/>
            <person name="Desjardin D."/>
            <person name="Finy P."/>
            <person name="Geml J."/>
            <person name="Haridas S."/>
            <person name="Hughes K."/>
            <person name="Justo A."/>
            <person name="Karasinski D."/>
            <person name="Kautmanova I."/>
            <person name="Kiss B."/>
            <person name="Kocsube S."/>
            <person name="Kotiranta H."/>
            <person name="LaButti K.M."/>
            <person name="Lechner B.E."/>
            <person name="Liimatainen K."/>
            <person name="Lipzen A."/>
            <person name="Lukacs Z."/>
            <person name="Mihaltcheva S."/>
            <person name="Morgado L.N."/>
            <person name="Niskanen T."/>
            <person name="Noordeloos M.E."/>
            <person name="Ohm R.A."/>
            <person name="Ortiz-Santana B."/>
            <person name="Ovrebo C."/>
            <person name="Racz N."/>
            <person name="Riley R."/>
            <person name="Savchenko A."/>
            <person name="Shiryaev A."/>
            <person name="Soop K."/>
            <person name="Spirin V."/>
            <person name="Szebenyi C."/>
            <person name="Tomsovsky M."/>
            <person name="Tulloss R.E."/>
            <person name="Uehling J."/>
            <person name="Grigoriev I.V."/>
            <person name="Vagvolgyi C."/>
            <person name="Papp T."/>
            <person name="Martin F.M."/>
            <person name="Miettinen O."/>
            <person name="Hibbett D.S."/>
            <person name="Nagy L.G."/>
        </authorList>
    </citation>
    <scope>NUCLEOTIDE SEQUENCE [LARGE SCALE GENOMIC DNA]</scope>
    <source>
        <strain evidence="1 2">NL-1719</strain>
    </source>
</reference>
<accession>A0ACD3A607</accession>